<dbReference type="InterPro" id="IPR010064">
    <property type="entry name" value="HK97-gp10_tail"/>
</dbReference>
<dbReference type="Proteomes" id="UP001058864">
    <property type="component" value="Segment"/>
</dbReference>
<name>A0A976XGI3_9CAUD</name>
<evidence type="ECO:0000313" key="1">
    <source>
        <dbReference type="EMBL" id="UUW40463.1"/>
    </source>
</evidence>
<reference evidence="1" key="1">
    <citation type="submission" date="2022-07" db="EMBL/GenBank/DDBJ databases">
        <authorList>
            <person name="Qu Q."/>
            <person name="He P."/>
            <person name="Luan G."/>
        </authorList>
    </citation>
    <scope>NUCLEOTIDE SEQUENCE</scope>
</reference>
<protein>
    <submittedName>
        <fullName evidence="1">Type I neck protein</fullName>
    </submittedName>
</protein>
<dbReference type="EMBL" id="OP018674">
    <property type="protein sequence ID" value="UUW40463.1"/>
    <property type="molecule type" value="Genomic_DNA"/>
</dbReference>
<evidence type="ECO:0000313" key="2">
    <source>
        <dbReference type="Proteomes" id="UP001058864"/>
    </source>
</evidence>
<keyword evidence="2" id="KW-1185">Reference proteome</keyword>
<dbReference type="NCBIfam" id="TIGR01725">
    <property type="entry name" value="phge_HK97_gp10"/>
    <property type="match status" value="1"/>
</dbReference>
<accession>A0A976XGI3</accession>
<proteinExistence type="predicted"/>
<sequence length="124" mass="14250">MKKNYVDFSSAYKAIGKTEKQFETAAVKAVEAGGEYASRYLRVKTPVDYDTKTHMRDHIVYSKPTVNNPVSEVGFDKQVAWRASFVEFGTIKQDPQPFIETTMKDIENKIADIIQSEMQRRLLH</sequence>
<organism evidence="1 2">
    <name type="scientific">Enterococcus phage vB_Efm_LG62</name>
    <dbReference type="NCBI Taxonomy" id="2970334"/>
    <lineage>
        <taxon>Viruses</taxon>
        <taxon>Duplodnaviria</taxon>
        <taxon>Heunggongvirae</taxon>
        <taxon>Uroviricota</taxon>
        <taxon>Caudoviricetes</taxon>
        <taxon>Efemunavirus</taxon>
        <taxon>Efemunavirus Lg62</taxon>
    </lineage>
</organism>
<dbReference type="Pfam" id="PF04883">
    <property type="entry name" value="HK97-gp10_like"/>
    <property type="match status" value="1"/>
</dbReference>